<accession>A0A6B9RHY5</accession>
<dbReference type="Proteomes" id="UP000465092">
    <property type="component" value="Segment"/>
</dbReference>
<sequence>MADQDYPQLYQQMKDSAQAMSDASVANKQMMSADDVTDVTIPGYGAKASYSKQIRLKVESLTRIYTDNAQAQAAITAGGIPNGWVMYVQTSLDDSLYGMYFNNNGTLAPILDSNGNVKVQPAGAVVQAALQAPNVINNSVADPAYPQPKLLPITGVNLKYTTASAAMKLENVVESIICPPRPNSSDPSVNYLFTKTVDWIRPGSYVAVSFLIAGQTNLAFTRFIDSTGADIPFTSHLTVRPSGVSELYASIKLGANQKITSIFFGCQQRGTSTTTCEIALPKMAVSERKFVGIGGDVTLAEAQLIDGIVAPNLIYNGFADPAFQLPTLRGGSTPWVSVDSITDATIKALIADYGAYQCLVADPVSSGYVDSLVEIRLDATAFRRQWMSAQFYVYVQPGSGLDPKDEVTRASVFFIDEDNAVTNVVADTVQRVTANLFKVRATYQFTDKKPRRASMGIRNSSTVTRYYVFGFFMAASGQKIREISETPARDPLAGARIDGNAPNRIYNQSADPTLLQPTTYQSIAWTPIASLPTDVQSITQFGAKAALANTRLTTGFKDTLVQIVLTNDVFAGQYVRCEWYVYMKMDAGVSPDDAIKSALAFFWVGSTFTQQVASVINKISTNVYVVQSTFRFLADATRVIFGVRNARRDTDFYVFNPSMATSDLPILRVTQGLVRDPDFNRQVDSRLIGVDWPTVAPIYPARIPVDSPVVGGQNFMLMPDVVILPPDKPLLLQCPQMMMNLTQDMNQFLDFSFRGYDPSGWPYSYETNRTFELDIAKLGSSVSIGYHDRQKSNQWTRRDVTLVKGPTSGTGTKNIALIGDSLTNRGQSARVTALLQARGFTINQLGVLNQQEGGVSEGRESWSAANFVGQRNQLGGVPIVISGDKPGNYNKNPFLFAATPAQLAANPDLCFQNTGSAPELSYADTQTGTFYTFDYRKYLDQQGFPDPHAVSIALAWNDGSQGLTPDIYIKFIKYMVSQIKLAAPACKIGVAPYFHSYYQRARVNTTTSNYVRETLGAYRSRSGSGIYVLPTWAVMPADTEWTSETAGTIDTKSGSFLDTRGDGIHWDPHGRQYSAAQCLFPFYMYALSL</sequence>
<keyword evidence="2" id="KW-1185">Reference proteome</keyword>
<dbReference type="InterPro" id="IPR036514">
    <property type="entry name" value="SGNH_hydro_sf"/>
</dbReference>
<protein>
    <submittedName>
        <fullName evidence="1">Uncharacterized protein</fullName>
    </submittedName>
</protein>
<dbReference type="Gene3D" id="3.40.50.1110">
    <property type="entry name" value="SGNH hydrolase"/>
    <property type="match status" value="1"/>
</dbReference>
<evidence type="ECO:0000313" key="1">
    <source>
        <dbReference type="EMBL" id="QHI00832.1"/>
    </source>
</evidence>
<dbReference type="SUPFAM" id="SSF52266">
    <property type="entry name" value="SGNH hydrolase"/>
    <property type="match status" value="1"/>
</dbReference>
<dbReference type="EMBL" id="MN692199">
    <property type="protein sequence ID" value="QHI00832.1"/>
    <property type="molecule type" value="Genomic_DNA"/>
</dbReference>
<evidence type="ECO:0000313" key="2">
    <source>
        <dbReference type="Proteomes" id="UP000465092"/>
    </source>
</evidence>
<organism evidence="1 2">
    <name type="scientific">Pectobacterium phage MA12</name>
    <dbReference type="NCBI Taxonomy" id="2686474"/>
    <lineage>
        <taxon>Viruses</taxon>
        <taxon>Duplodnaviria</taxon>
        <taxon>Heunggongvirae</taxon>
        <taxon>Uroviricota</taxon>
        <taxon>Caudoviricetes</taxon>
        <taxon>Casjensviridae</taxon>
        <taxon>Newforgelanevirus</taxon>
        <taxon>Newforgelanevirus MA12</taxon>
    </lineage>
</organism>
<gene>
    <name evidence="1" type="ORF">MA12_gp05</name>
</gene>
<proteinExistence type="predicted"/>
<name>A0A6B9RHY5_9CAUD</name>
<reference evidence="1 2" key="1">
    <citation type="journal article" date="2020" name="Viruses">
        <title>Genomic Characterization, Formulation and Efficacy in Planta of a Siphoviridae and Podoviridae Protection Cocktail against the Bacterial Plant Pathogens Pectobacterium spp.</title>
        <authorList>
            <person name="Zaczek-Moczydlowska M.A."/>
            <person name="Young G.K."/>
            <person name="Trudgett J."/>
            <person name="Fleming C.C."/>
            <person name="Campbell K."/>
            <person name="O'Hanlon R."/>
        </authorList>
    </citation>
    <scope>NUCLEOTIDE SEQUENCE [LARGE SCALE GENOMIC DNA]</scope>
</reference>